<proteinExistence type="predicted"/>
<name>A0A379CB54_9PAST</name>
<dbReference type="RefSeq" id="WP_115315457.1">
    <property type="nucleotide sequence ID" value="NZ_LWIF01000001.1"/>
</dbReference>
<dbReference type="Proteomes" id="UP000255417">
    <property type="component" value="Unassembled WGS sequence"/>
</dbReference>
<dbReference type="Pfam" id="PF20155">
    <property type="entry name" value="TMP_3"/>
    <property type="match status" value="1"/>
</dbReference>
<feature type="domain" description="Tape measure protein N-terminal" evidence="2">
    <location>
        <begin position="78"/>
        <end position="266"/>
    </location>
</feature>
<organism evidence="3 4">
    <name type="scientific">Phocoenobacter uteri</name>
    <dbReference type="NCBI Taxonomy" id="146806"/>
    <lineage>
        <taxon>Bacteria</taxon>
        <taxon>Pseudomonadati</taxon>
        <taxon>Pseudomonadota</taxon>
        <taxon>Gammaproteobacteria</taxon>
        <taxon>Pasteurellales</taxon>
        <taxon>Pasteurellaceae</taxon>
        <taxon>Phocoenobacter</taxon>
    </lineage>
</organism>
<feature type="coiled-coil region" evidence="1">
    <location>
        <begin position="714"/>
        <end position="745"/>
    </location>
</feature>
<sequence length="1116" mass="121689">MPGSLGSLNIQLTLDQIKFQNALTKAEQRAQTFSRRTQKYLNNIDAAMTSLNKSSKVTNLLLGKDMLSTLSRGIQTTLRYADANTEVINKLRLVTNGSTALTAATNSVFEIALRTNQELDTTAQIYQRLSQNAETLHLSQERVASITETINKAVAMSGASAASAQAALMQFGQALASGVLRGEEFNSLSDQTPAILDAIAKGLGVTRGELREMAKAGKLTMDVVIPALEKVKDSVDTDFSKRIKTVSQAFTNLETSFVKTIGSFNESIGVTDFLAENIELVAANLEEAIKAAVIFGGVLAIGQLGKYSGLLLTSSINSAKSAIAHKKEAQAIYEQATATRVAAEANLAKLKTNLELTRSNKKKATLRKKIKIQTAEIIGLVNAEAAAKRNLLTVNRLLNVATRGLNAVMGLLGGPAGVVMLAGGALWYFSSQAEKARNWALDTTRANQQLTESYEDLSVAALSLRVTEQLKEIERLNDEVGKARGGLLTSQISTDFEGFTVMGNTDEQEMEKLKLEIQTIKENAEKAKQVLSKMLEPLVQKMKNSGKSFDEIRSQLELLGVDSETVSNTLNSVAKRTKEVKKETDGAKIATIDFTKAQQNLMEKSNSLRAKLEVLELKNKGHAKASYVLAGLYETLGVKGAEYSKVLNAIANGDVVAAKSAAEAIKLSSEQLNTMLDMGNKIGKLFETDQQTQTIEMSLKDTGEDYRKSWGTFYDDLLSQNRSSLQAIEKEEEKAFNKLNEFIKKGVVSHQDAVIAKIAIEKRFYKQKQELANKYSPKKQAKMHLEEELNTIRELQKAGQLTAGEATKAGFQAQFNYAQEVSQSTVDPVSQYLGANKPNQDLDNQQAQELAMLDELNRQQEVNEQKLISEEEYQKRRQEIIEKYETEKQKREMEAYSQSASLMSSAFDTMAGVMGDAAGKQSKAYKAMFAISKGFAIAEASVNAGLALSEAAKLPFPQNMVEYAKAASQTARIISTIQSVQASFATGGYTGDGGKYTPAGVVHKGEYVITKEATSRLGRGFLDQLNYGVPRRGFANGGGVGVPNLPTPKYRLKPSSPNVTVKVINNGEPTEAAVKTERDGNNIKVTVELMKQIAREETHNALVNGFVRSGGQYNRR</sequence>
<dbReference type="InterPro" id="IPR013491">
    <property type="entry name" value="Tape_meas_N"/>
</dbReference>
<evidence type="ECO:0000313" key="4">
    <source>
        <dbReference type="Proteomes" id="UP000255417"/>
    </source>
</evidence>
<gene>
    <name evidence="3" type="ORF">NCTC12872_00924</name>
</gene>
<keyword evidence="1" id="KW-0175">Coiled coil</keyword>
<keyword evidence="4" id="KW-1185">Reference proteome</keyword>
<feature type="coiled-coil region" evidence="1">
    <location>
        <begin position="326"/>
        <end position="367"/>
    </location>
</feature>
<protein>
    <submittedName>
        <fullName evidence="3">Phage-related minor tail protein</fullName>
    </submittedName>
</protein>
<accession>A0A379CB54</accession>
<evidence type="ECO:0000313" key="3">
    <source>
        <dbReference type="EMBL" id="SUB58955.1"/>
    </source>
</evidence>
<evidence type="ECO:0000259" key="2">
    <source>
        <dbReference type="Pfam" id="PF20155"/>
    </source>
</evidence>
<dbReference type="AlphaFoldDB" id="A0A379CB54"/>
<dbReference type="EMBL" id="UGTA01000001">
    <property type="protein sequence ID" value="SUB58955.1"/>
    <property type="molecule type" value="Genomic_DNA"/>
</dbReference>
<feature type="coiled-coil region" evidence="1">
    <location>
        <begin position="839"/>
        <end position="890"/>
    </location>
</feature>
<dbReference type="NCBIfam" id="TIGR02675">
    <property type="entry name" value="tape_meas_nterm"/>
    <property type="match status" value="1"/>
</dbReference>
<feature type="coiled-coil region" evidence="1">
    <location>
        <begin position="503"/>
        <end position="530"/>
    </location>
</feature>
<dbReference type="OrthoDB" id="79849at2"/>
<evidence type="ECO:0000256" key="1">
    <source>
        <dbReference type="SAM" id="Coils"/>
    </source>
</evidence>
<reference evidence="3 4" key="1">
    <citation type="submission" date="2018-06" db="EMBL/GenBank/DDBJ databases">
        <authorList>
            <consortium name="Pathogen Informatics"/>
            <person name="Doyle S."/>
        </authorList>
    </citation>
    <scope>NUCLEOTIDE SEQUENCE [LARGE SCALE GENOMIC DNA]</scope>
    <source>
        <strain evidence="3 4">NCTC12872</strain>
    </source>
</reference>